<keyword evidence="1" id="KW-0812">Transmembrane</keyword>
<sequence length="169" mass="18913">MSITPPLPSEEPSHVDLGGLVYIAIIYAIFFAVFLFLFCYCAMAQDSGCHCPRRNPRMFQDRPEIEGINALPFSKGGGGEQEDEEDEAVAKIAQKDQLMSVMTCKADDVGDRKRVFTVNMHVRSQCHACQNQDCFDLPSKKAHRGWQIESVHAYTCSAFLPADYRDASL</sequence>
<proteinExistence type="predicted"/>
<keyword evidence="1" id="KW-0472">Membrane</keyword>
<feature type="transmembrane region" description="Helical" evidence="1">
    <location>
        <begin position="20"/>
        <end position="43"/>
    </location>
</feature>
<dbReference type="EnsemblMetazoa" id="CapteT218463">
    <property type="protein sequence ID" value="CapteP218463"/>
    <property type="gene ID" value="CapteG218463"/>
</dbReference>
<gene>
    <name evidence="2" type="ORF">CAPTEDRAFT_218463</name>
</gene>
<evidence type="ECO:0000313" key="3">
    <source>
        <dbReference type="EnsemblMetazoa" id="CapteP218463"/>
    </source>
</evidence>
<organism evidence="2">
    <name type="scientific">Capitella teleta</name>
    <name type="common">Polychaete worm</name>
    <dbReference type="NCBI Taxonomy" id="283909"/>
    <lineage>
        <taxon>Eukaryota</taxon>
        <taxon>Metazoa</taxon>
        <taxon>Spiralia</taxon>
        <taxon>Lophotrochozoa</taxon>
        <taxon>Annelida</taxon>
        <taxon>Polychaeta</taxon>
        <taxon>Sedentaria</taxon>
        <taxon>Scolecida</taxon>
        <taxon>Capitellidae</taxon>
        <taxon>Capitella</taxon>
    </lineage>
</organism>
<evidence type="ECO:0000313" key="4">
    <source>
        <dbReference type="Proteomes" id="UP000014760"/>
    </source>
</evidence>
<dbReference type="AlphaFoldDB" id="R7VJI3"/>
<reference evidence="3" key="3">
    <citation type="submission" date="2015-06" db="UniProtKB">
        <authorList>
            <consortium name="EnsemblMetazoa"/>
        </authorList>
    </citation>
    <scope>IDENTIFICATION</scope>
</reference>
<reference evidence="4" key="1">
    <citation type="submission" date="2012-12" db="EMBL/GenBank/DDBJ databases">
        <authorList>
            <person name="Hellsten U."/>
            <person name="Grimwood J."/>
            <person name="Chapman J.A."/>
            <person name="Shapiro H."/>
            <person name="Aerts A."/>
            <person name="Otillar R.P."/>
            <person name="Terry A.Y."/>
            <person name="Boore J.L."/>
            <person name="Simakov O."/>
            <person name="Marletaz F."/>
            <person name="Cho S.-J."/>
            <person name="Edsinger-Gonzales E."/>
            <person name="Havlak P."/>
            <person name="Kuo D.-H."/>
            <person name="Larsson T."/>
            <person name="Lv J."/>
            <person name="Arendt D."/>
            <person name="Savage R."/>
            <person name="Osoegawa K."/>
            <person name="de Jong P."/>
            <person name="Lindberg D.R."/>
            <person name="Seaver E.C."/>
            <person name="Weisblat D.A."/>
            <person name="Putnam N.H."/>
            <person name="Grigoriev I.V."/>
            <person name="Rokhsar D.S."/>
        </authorList>
    </citation>
    <scope>NUCLEOTIDE SEQUENCE</scope>
    <source>
        <strain evidence="4">I ESC-2004</strain>
    </source>
</reference>
<dbReference type="EMBL" id="KB291799">
    <property type="protein sequence ID" value="ELU18737.1"/>
    <property type="molecule type" value="Genomic_DNA"/>
</dbReference>
<dbReference type="Proteomes" id="UP000014760">
    <property type="component" value="Unassembled WGS sequence"/>
</dbReference>
<protein>
    <submittedName>
        <fullName evidence="2 3">Uncharacterized protein</fullName>
    </submittedName>
</protein>
<evidence type="ECO:0000256" key="1">
    <source>
        <dbReference type="SAM" id="Phobius"/>
    </source>
</evidence>
<evidence type="ECO:0000313" key="2">
    <source>
        <dbReference type="EMBL" id="ELU18737.1"/>
    </source>
</evidence>
<dbReference type="EMBL" id="AMQN01000511">
    <property type="status" value="NOT_ANNOTATED_CDS"/>
    <property type="molecule type" value="Genomic_DNA"/>
</dbReference>
<keyword evidence="4" id="KW-1185">Reference proteome</keyword>
<reference evidence="2 4" key="2">
    <citation type="journal article" date="2013" name="Nature">
        <title>Insights into bilaterian evolution from three spiralian genomes.</title>
        <authorList>
            <person name="Simakov O."/>
            <person name="Marletaz F."/>
            <person name="Cho S.J."/>
            <person name="Edsinger-Gonzales E."/>
            <person name="Havlak P."/>
            <person name="Hellsten U."/>
            <person name="Kuo D.H."/>
            <person name="Larsson T."/>
            <person name="Lv J."/>
            <person name="Arendt D."/>
            <person name="Savage R."/>
            <person name="Osoegawa K."/>
            <person name="de Jong P."/>
            <person name="Grimwood J."/>
            <person name="Chapman J.A."/>
            <person name="Shapiro H."/>
            <person name="Aerts A."/>
            <person name="Otillar R.P."/>
            <person name="Terry A.Y."/>
            <person name="Boore J.L."/>
            <person name="Grigoriev I.V."/>
            <person name="Lindberg D.R."/>
            <person name="Seaver E.C."/>
            <person name="Weisblat D.A."/>
            <person name="Putnam N.H."/>
            <person name="Rokhsar D.S."/>
        </authorList>
    </citation>
    <scope>NUCLEOTIDE SEQUENCE</scope>
    <source>
        <strain evidence="2 4">I ESC-2004</strain>
    </source>
</reference>
<dbReference type="HOGENOM" id="CLU_1579977_0_0_1"/>
<accession>R7VJI3</accession>
<keyword evidence="1" id="KW-1133">Transmembrane helix</keyword>
<name>R7VJI3_CAPTE</name>